<evidence type="ECO:0000256" key="3">
    <source>
        <dbReference type="ARBA" id="ARBA00022691"/>
    </source>
</evidence>
<dbReference type="FunCoup" id="A0A2V0P5P4">
    <property type="interactions" value="601"/>
</dbReference>
<dbReference type="InterPro" id="IPR015353">
    <property type="entry name" value="Rubisco_LSMT_subst-bd"/>
</dbReference>
<dbReference type="InterPro" id="IPR036464">
    <property type="entry name" value="Rubisco_LSMT_subst-bd_sf"/>
</dbReference>
<dbReference type="Gene3D" id="3.90.1420.10">
    <property type="entry name" value="Rubisco LSMT, substrate-binding domain"/>
    <property type="match status" value="1"/>
</dbReference>
<dbReference type="GO" id="GO:0032259">
    <property type="term" value="P:methylation"/>
    <property type="evidence" value="ECO:0007669"/>
    <property type="project" value="UniProtKB-KW"/>
</dbReference>
<dbReference type="Gene3D" id="3.90.1410.10">
    <property type="entry name" value="set domain protein methyltransferase, domain 1"/>
    <property type="match status" value="1"/>
</dbReference>
<gene>
    <name evidence="6" type="ORF">Rsub_07891</name>
</gene>
<evidence type="ECO:0000256" key="1">
    <source>
        <dbReference type="ARBA" id="ARBA00022603"/>
    </source>
</evidence>
<keyword evidence="1" id="KW-0489">Methyltransferase</keyword>
<evidence type="ECO:0000256" key="4">
    <source>
        <dbReference type="SAM" id="MobiDB-lite"/>
    </source>
</evidence>
<evidence type="ECO:0000259" key="5">
    <source>
        <dbReference type="PROSITE" id="PS50280"/>
    </source>
</evidence>
<keyword evidence="2" id="KW-0808">Transferase</keyword>
<evidence type="ECO:0000313" key="7">
    <source>
        <dbReference type="Proteomes" id="UP000247498"/>
    </source>
</evidence>
<dbReference type="SUPFAM" id="SSF82199">
    <property type="entry name" value="SET domain"/>
    <property type="match status" value="1"/>
</dbReference>
<reference evidence="6 7" key="1">
    <citation type="journal article" date="2018" name="Sci. Rep.">
        <title>Raphidocelis subcapitata (=Pseudokirchneriella subcapitata) provides an insight into genome evolution and environmental adaptations in the Sphaeropleales.</title>
        <authorList>
            <person name="Suzuki S."/>
            <person name="Yamaguchi H."/>
            <person name="Nakajima N."/>
            <person name="Kawachi M."/>
        </authorList>
    </citation>
    <scope>NUCLEOTIDE SEQUENCE [LARGE SCALE GENOMIC DNA]</scope>
    <source>
        <strain evidence="6 7">NIES-35</strain>
    </source>
</reference>
<protein>
    <recommendedName>
        <fullName evidence="5">SET domain-containing protein</fullName>
    </recommendedName>
</protein>
<keyword evidence="7" id="KW-1185">Reference proteome</keyword>
<feature type="region of interest" description="Disordered" evidence="4">
    <location>
        <begin position="283"/>
        <end position="337"/>
    </location>
</feature>
<dbReference type="GO" id="GO:0016279">
    <property type="term" value="F:protein-lysine N-methyltransferase activity"/>
    <property type="evidence" value="ECO:0007669"/>
    <property type="project" value="TreeGrafter"/>
</dbReference>
<dbReference type="InterPro" id="IPR046341">
    <property type="entry name" value="SET_dom_sf"/>
</dbReference>
<dbReference type="InterPro" id="IPR001214">
    <property type="entry name" value="SET_dom"/>
</dbReference>
<dbReference type="EMBL" id="BDRX01000061">
    <property type="protein sequence ID" value="GBF95178.1"/>
    <property type="molecule type" value="Genomic_DNA"/>
</dbReference>
<feature type="compositionally biased region" description="Gly residues" evidence="4">
    <location>
        <begin position="284"/>
        <end position="293"/>
    </location>
</feature>
<dbReference type="PANTHER" id="PTHR13271">
    <property type="entry name" value="UNCHARACTERIZED PUTATIVE METHYLTRANSFERASE"/>
    <property type="match status" value="1"/>
</dbReference>
<accession>A0A2V0P5P4</accession>
<dbReference type="Proteomes" id="UP000247498">
    <property type="component" value="Unassembled WGS sequence"/>
</dbReference>
<comment type="caution">
    <text evidence="6">The sequence shown here is derived from an EMBL/GenBank/DDBJ whole genome shotgun (WGS) entry which is preliminary data.</text>
</comment>
<dbReference type="SUPFAM" id="SSF81822">
    <property type="entry name" value="RuBisCo LSMT C-terminal, substrate-binding domain"/>
    <property type="match status" value="1"/>
</dbReference>
<dbReference type="AlphaFoldDB" id="A0A2V0P5P4"/>
<dbReference type="CDD" id="cd10527">
    <property type="entry name" value="SET_LSMT"/>
    <property type="match status" value="1"/>
</dbReference>
<keyword evidence="3" id="KW-0949">S-adenosyl-L-methionine</keyword>
<evidence type="ECO:0000313" key="6">
    <source>
        <dbReference type="EMBL" id="GBF95178.1"/>
    </source>
</evidence>
<evidence type="ECO:0000256" key="2">
    <source>
        <dbReference type="ARBA" id="ARBA00022679"/>
    </source>
</evidence>
<organism evidence="6 7">
    <name type="scientific">Raphidocelis subcapitata</name>
    <dbReference type="NCBI Taxonomy" id="307507"/>
    <lineage>
        <taxon>Eukaryota</taxon>
        <taxon>Viridiplantae</taxon>
        <taxon>Chlorophyta</taxon>
        <taxon>core chlorophytes</taxon>
        <taxon>Chlorophyceae</taxon>
        <taxon>CS clade</taxon>
        <taxon>Sphaeropleales</taxon>
        <taxon>Selenastraceae</taxon>
        <taxon>Raphidocelis</taxon>
    </lineage>
</organism>
<dbReference type="PROSITE" id="PS50280">
    <property type="entry name" value="SET"/>
    <property type="match status" value="1"/>
</dbReference>
<dbReference type="Pfam" id="PF00856">
    <property type="entry name" value="SET"/>
    <property type="match status" value="1"/>
</dbReference>
<proteinExistence type="predicted"/>
<dbReference type="Pfam" id="PF09273">
    <property type="entry name" value="Rubis-subs-bind"/>
    <property type="match status" value="1"/>
</dbReference>
<sequence length="489" mass="52082">MGLLSPGPALDIADSDPELMRWLSDRGLPQQKVAVQQLPGQGRGLVARTRLGKGELLLRVPMGLVVSEASALQGSPLLRRLVGGRGLPSWTVLALWLAEQRALARAGGGSEWAPYLAALPERPGTVLDWREGEVDRWLVGGLRAKAGIILAADAATWHEVAPLIAAAEADGAAPRGALARESVRWGVGQLLSRSVRLDAAGGDTVLVPFADFANHSVGADCFLDYDARSGTVAVALDRAYSPGEQVFISYGPKSSGELLLSYGFAPPPGSNACDAAFLEVGLPQDGGGGGGAEQRGEQQQGRQQRQEGGRRRQQRQQQQGRQQQREPQQEQQPTGAAAGEDELLAAKRAAMAARDVPDSECFGVRLDALPEGLLSYLAFVDAPIARPEEAEPLAEALLSRGELPDLPGIGSCEALAFEGLARRCREALKAYKQDPAEDKRLAETVPDGGGFDRREALCASIRVRERAILARTEFVAAQRAKALQGGRRR</sequence>
<dbReference type="InParanoid" id="A0A2V0P5P4"/>
<dbReference type="PANTHER" id="PTHR13271:SF154">
    <property type="entry name" value="GRIP DOMAIN-CONTAINING PROTEIN"/>
    <property type="match status" value="1"/>
</dbReference>
<feature type="domain" description="SET" evidence="5">
    <location>
        <begin position="31"/>
        <end position="251"/>
    </location>
</feature>
<dbReference type="InterPro" id="IPR050600">
    <property type="entry name" value="SETD3_SETD6_MTase"/>
</dbReference>
<name>A0A2V0P5P4_9CHLO</name>
<dbReference type="OrthoDB" id="341421at2759"/>